<comment type="caution">
    <text evidence="1">The sequence shown here is derived from an EMBL/GenBank/DDBJ whole genome shotgun (WGS) entry which is preliminary data.</text>
</comment>
<proteinExistence type="predicted"/>
<evidence type="ECO:0000313" key="2">
    <source>
        <dbReference type="Proteomes" id="UP000790709"/>
    </source>
</evidence>
<protein>
    <submittedName>
        <fullName evidence="1">Uncharacterized protein</fullName>
    </submittedName>
</protein>
<organism evidence="1 2">
    <name type="scientific">Leucogyrophana mollusca</name>
    <dbReference type="NCBI Taxonomy" id="85980"/>
    <lineage>
        <taxon>Eukaryota</taxon>
        <taxon>Fungi</taxon>
        <taxon>Dikarya</taxon>
        <taxon>Basidiomycota</taxon>
        <taxon>Agaricomycotina</taxon>
        <taxon>Agaricomycetes</taxon>
        <taxon>Agaricomycetidae</taxon>
        <taxon>Boletales</taxon>
        <taxon>Boletales incertae sedis</taxon>
        <taxon>Leucogyrophana</taxon>
    </lineage>
</organism>
<gene>
    <name evidence="1" type="ORF">BV22DRAFT_885991</name>
</gene>
<reference evidence="1" key="1">
    <citation type="journal article" date="2021" name="New Phytol.">
        <title>Evolutionary innovations through gain and loss of genes in the ectomycorrhizal Boletales.</title>
        <authorList>
            <person name="Wu G."/>
            <person name="Miyauchi S."/>
            <person name="Morin E."/>
            <person name="Kuo A."/>
            <person name="Drula E."/>
            <person name="Varga T."/>
            <person name="Kohler A."/>
            <person name="Feng B."/>
            <person name="Cao Y."/>
            <person name="Lipzen A."/>
            <person name="Daum C."/>
            <person name="Hundley H."/>
            <person name="Pangilinan J."/>
            <person name="Johnson J."/>
            <person name="Barry K."/>
            <person name="LaButti K."/>
            <person name="Ng V."/>
            <person name="Ahrendt S."/>
            <person name="Min B."/>
            <person name="Choi I.G."/>
            <person name="Park H."/>
            <person name="Plett J.M."/>
            <person name="Magnuson J."/>
            <person name="Spatafora J.W."/>
            <person name="Nagy L.G."/>
            <person name="Henrissat B."/>
            <person name="Grigoriev I.V."/>
            <person name="Yang Z.L."/>
            <person name="Xu J."/>
            <person name="Martin F.M."/>
        </authorList>
    </citation>
    <scope>NUCLEOTIDE SEQUENCE</scope>
    <source>
        <strain evidence="1">KUC20120723A-06</strain>
    </source>
</reference>
<name>A0ACB8AZY8_9AGAM</name>
<evidence type="ECO:0000313" key="1">
    <source>
        <dbReference type="EMBL" id="KAH7918986.1"/>
    </source>
</evidence>
<keyword evidence="2" id="KW-1185">Reference proteome</keyword>
<accession>A0ACB8AZY8</accession>
<sequence>MSIRRIRAGRTEVRVTPEAIPPCLLTRSQTRTRRLRDTKRGALVREVCRVDGTCIFYATSGYPTSMSNTPGNPREDGFGGMAALSNDRTGENDTRYEFGCPASWCVSRPAHFLRMCSPTKHSSMNCGSARSHRLWCFHTFIHFRATTPPFKT</sequence>
<dbReference type="Proteomes" id="UP000790709">
    <property type="component" value="Unassembled WGS sequence"/>
</dbReference>
<dbReference type="EMBL" id="MU266708">
    <property type="protein sequence ID" value="KAH7918986.1"/>
    <property type="molecule type" value="Genomic_DNA"/>
</dbReference>